<organism evidence="2 3">
    <name type="scientific">Vespula squamosa</name>
    <name type="common">Southern yellow jacket</name>
    <name type="synonym">Wasp</name>
    <dbReference type="NCBI Taxonomy" id="30214"/>
    <lineage>
        <taxon>Eukaryota</taxon>
        <taxon>Metazoa</taxon>
        <taxon>Ecdysozoa</taxon>
        <taxon>Arthropoda</taxon>
        <taxon>Hexapoda</taxon>
        <taxon>Insecta</taxon>
        <taxon>Pterygota</taxon>
        <taxon>Neoptera</taxon>
        <taxon>Endopterygota</taxon>
        <taxon>Hymenoptera</taxon>
        <taxon>Apocrita</taxon>
        <taxon>Aculeata</taxon>
        <taxon>Vespoidea</taxon>
        <taxon>Vespidae</taxon>
        <taxon>Vespinae</taxon>
        <taxon>Vespula</taxon>
    </lineage>
</organism>
<accession>A0ABD2B3A2</accession>
<evidence type="ECO:0000313" key="3">
    <source>
        <dbReference type="Proteomes" id="UP001607302"/>
    </source>
</evidence>
<protein>
    <submittedName>
        <fullName evidence="2">Uncharacterized protein</fullName>
    </submittedName>
</protein>
<keyword evidence="3" id="KW-1185">Reference proteome</keyword>
<comment type="caution">
    <text evidence="2">The sequence shown here is derived from an EMBL/GenBank/DDBJ whole genome shotgun (WGS) entry which is preliminary data.</text>
</comment>
<feature type="region of interest" description="Disordered" evidence="1">
    <location>
        <begin position="18"/>
        <end position="43"/>
    </location>
</feature>
<evidence type="ECO:0000256" key="1">
    <source>
        <dbReference type="SAM" id="MobiDB-lite"/>
    </source>
</evidence>
<dbReference type="EMBL" id="JAUDFV010000133">
    <property type="protein sequence ID" value="KAL2727185.1"/>
    <property type="molecule type" value="Genomic_DNA"/>
</dbReference>
<feature type="region of interest" description="Disordered" evidence="1">
    <location>
        <begin position="161"/>
        <end position="188"/>
    </location>
</feature>
<proteinExistence type="predicted"/>
<reference evidence="2 3" key="1">
    <citation type="journal article" date="2024" name="Ann. Entomol. Soc. Am.">
        <title>Genomic analyses of the southern and eastern yellowjacket wasps (Hymenoptera: Vespidae) reveal evolutionary signatures of social life.</title>
        <authorList>
            <person name="Catto M.A."/>
            <person name="Caine P.B."/>
            <person name="Orr S.E."/>
            <person name="Hunt B.G."/>
            <person name="Goodisman M.A.D."/>
        </authorList>
    </citation>
    <scope>NUCLEOTIDE SEQUENCE [LARGE SCALE GENOMIC DNA]</scope>
    <source>
        <strain evidence="2">233</strain>
        <tissue evidence="2">Head and thorax</tissue>
    </source>
</reference>
<dbReference type="Proteomes" id="UP001607302">
    <property type="component" value="Unassembled WGS sequence"/>
</dbReference>
<feature type="compositionally biased region" description="Basic and acidic residues" evidence="1">
    <location>
        <begin position="62"/>
        <end position="77"/>
    </location>
</feature>
<sequence length="205" mass="23816">MNTRINVVLRNGTGWRSHEFTDASENTEEGRKEEDASRGGTRSYLRLVDDVKIDYPQHHEIVGSSFEKDRRDRSRLLEEEEEEEEEEKEEEEKEKEEEEEEEEEEKGEIVVMEVSLKAEGIFPGPNLEFYEFLSTFPEENASLVVAFAEAILEMAFLKEAARDEEEEEEEEEENEEKLAEFPPQRRASSVTCGKTYLVGLESSCF</sequence>
<gene>
    <name evidence="2" type="ORF">V1478_007463</name>
</gene>
<feature type="compositionally biased region" description="Acidic residues" evidence="1">
    <location>
        <begin position="78"/>
        <end position="106"/>
    </location>
</feature>
<dbReference type="AlphaFoldDB" id="A0ABD2B3A2"/>
<feature type="compositionally biased region" description="Acidic residues" evidence="1">
    <location>
        <begin position="162"/>
        <end position="175"/>
    </location>
</feature>
<evidence type="ECO:0000313" key="2">
    <source>
        <dbReference type="EMBL" id="KAL2727185.1"/>
    </source>
</evidence>
<feature type="region of interest" description="Disordered" evidence="1">
    <location>
        <begin position="62"/>
        <end position="108"/>
    </location>
</feature>
<feature type="compositionally biased region" description="Basic and acidic residues" evidence="1">
    <location>
        <begin position="28"/>
        <end position="37"/>
    </location>
</feature>
<name>A0ABD2B3A2_VESSQ</name>